<dbReference type="SUPFAM" id="SSF54909">
    <property type="entry name" value="Dimeric alpha+beta barrel"/>
    <property type="match status" value="1"/>
</dbReference>
<dbReference type="PROSITE" id="PS00519">
    <property type="entry name" value="HTH_ASNC_1"/>
    <property type="match status" value="1"/>
</dbReference>
<accession>A0ABQ4NG62</accession>
<dbReference type="Proteomes" id="UP000786693">
    <property type="component" value="Unassembled WGS sequence"/>
</dbReference>
<dbReference type="Pfam" id="PF01037">
    <property type="entry name" value="AsnC_trans_reg"/>
    <property type="match status" value="1"/>
</dbReference>
<dbReference type="InterPro" id="IPR011008">
    <property type="entry name" value="Dimeric_a/b-barrel"/>
</dbReference>
<dbReference type="SMART" id="SM00344">
    <property type="entry name" value="HTH_ASNC"/>
    <property type="match status" value="1"/>
</dbReference>
<dbReference type="CDD" id="cd00090">
    <property type="entry name" value="HTH_ARSR"/>
    <property type="match status" value="1"/>
</dbReference>
<dbReference type="Gene3D" id="3.30.70.920">
    <property type="match status" value="1"/>
</dbReference>
<comment type="caution">
    <text evidence="5">The sequence shown here is derived from an EMBL/GenBank/DDBJ whole genome shotgun (WGS) entry which is preliminary data.</text>
</comment>
<keyword evidence="6" id="KW-1185">Reference proteome</keyword>
<evidence type="ECO:0000259" key="4">
    <source>
        <dbReference type="PROSITE" id="PS50956"/>
    </source>
</evidence>
<dbReference type="InterPro" id="IPR036388">
    <property type="entry name" value="WH-like_DNA-bd_sf"/>
</dbReference>
<evidence type="ECO:0000313" key="6">
    <source>
        <dbReference type="Proteomes" id="UP000786693"/>
    </source>
</evidence>
<dbReference type="PANTHER" id="PTHR30154:SF53">
    <property type="entry name" value="HTH-TYPE TRANSCRIPTIONAL REGULATOR LRPC"/>
    <property type="match status" value="1"/>
</dbReference>
<evidence type="ECO:0000256" key="1">
    <source>
        <dbReference type="ARBA" id="ARBA00023015"/>
    </source>
</evidence>
<evidence type="ECO:0000256" key="3">
    <source>
        <dbReference type="ARBA" id="ARBA00023163"/>
    </source>
</evidence>
<organism evidence="5 6">
    <name type="scientific">Jannaschia pagri</name>
    <dbReference type="NCBI Taxonomy" id="2829797"/>
    <lineage>
        <taxon>Bacteria</taxon>
        <taxon>Pseudomonadati</taxon>
        <taxon>Pseudomonadota</taxon>
        <taxon>Alphaproteobacteria</taxon>
        <taxon>Rhodobacterales</taxon>
        <taxon>Roseobacteraceae</taxon>
        <taxon>Jannaschia</taxon>
    </lineage>
</organism>
<keyword evidence="2" id="KW-0238">DNA-binding</keyword>
<dbReference type="PROSITE" id="PS50956">
    <property type="entry name" value="HTH_ASNC_2"/>
    <property type="match status" value="1"/>
</dbReference>
<dbReference type="Gene3D" id="1.10.10.10">
    <property type="entry name" value="Winged helix-like DNA-binding domain superfamily/Winged helix DNA-binding domain"/>
    <property type="match status" value="1"/>
</dbReference>
<dbReference type="InterPro" id="IPR019888">
    <property type="entry name" value="Tscrpt_reg_AsnC-like"/>
</dbReference>
<feature type="domain" description="HTH asnC-type" evidence="4">
    <location>
        <begin position="1"/>
        <end position="59"/>
    </location>
</feature>
<gene>
    <name evidence="5" type="ORF">JANAI62_00340</name>
</gene>
<proteinExistence type="predicted"/>
<dbReference type="InterPro" id="IPR019887">
    <property type="entry name" value="Tscrpt_reg_AsnC/Lrp_C"/>
</dbReference>
<dbReference type="InterPro" id="IPR019885">
    <property type="entry name" value="Tscrpt_reg_HTH_AsnC-type_CS"/>
</dbReference>
<sequence>MDRKISGVLARDATVSYSDLSAEVGLSPAAVHERVRRLRAAGVIRGTTADLDGPAMGKPMLAFVHVNTRGWGKTRSLLSLSAFPEVEEIHSATGDTCLILKVRVASPHALEGLLARVYDVEGVIGTKTYMALSTHLERGVQAGVTAAFDVDDHVRD</sequence>
<protein>
    <submittedName>
        <fullName evidence="5">AsnC family transcriptional regulator</fullName>
    </submittedName>
</protein>
<dbReference type="InterPro" id="IPR036390">
    <property type="entry name" value="WH_DNA-bd_sf"/>
</dbReference>
<reference evidence="5 6" key="1">
    <citation type="submission" date="2021-05" db="EMBL/GenBank/DDBJ databases">
        <title>Bacteria Genome sequencing.</title>
        <authorList>
            <person name="Takabe Y."/>
            <person name="Nakajima Y."/>
            <person name="Suzuki S."/>
            <person name="Shiozaki T."/>
        </authorList>
    </citation>
    <scope>NUCLEOTIDE SEQUENCE [LARGE SCALE GENOMIC DNA]</scope>
    <source>
        <strain evidence="5 6">AI_62</strain>
    </source>
</reference>
<dbReference type="InterPro" id="IPR000485">
    <property type="entry name" value="AsnC-type_HTH_dom"/>
</dbReference>
<keyword evidence="1" id="KW-0805">Transcription regulation</keyword>
<dbReference type="PANTHER" id="PTHR30154">
    <property type="entry name" value="LEUCINE-RESPONSIVE REGULATORY PROTEIN"/>
    <property type="match status" value="1"/>
</dbReference>
<name>A0ABQ4NG62_9RHOB</name>
<dbReference type="PRINTS" id="PR00033">
    <property type="entry name" value="HTHASNC"/>
</dbReference>
<keyword evidence="3" id="KW-0804">Transcription</keyword>
<dbReference type="InterPro" id="IPR011991">
    <property type="entry name" value="ArsR-like_HTH"/>
</dbReference>
<dbReference type="SUPFAM" id="SSF46785">
    <property type="entry name" value="Winged helix' DNA-binding domain"/>
    <property type="match status" value="1"/>
</dbReference>
<dbReference type="Pfam" id="PF13412">
    <property type="entry name" value="HTH_24"/>
    <property type="match status" value="1"/>
</dbReference>
<dbReference type="EMBL" id="BPFH01000001">
    <property type="protein sequence ID" value="GIT93411.1"/>
    <property type="molecule type" value="Genomic_DNA"/>
</dbReference>
<evidence type="ECO:0000256" key="2">
    <source>
        <dbReference type="ARBA" id="ARBA00023125"/>
    </source>
</evidence>
<evidence type="ECO:0000313" key="5">
    <source>
        <dbReference type="EMBL" id="GIT93411.1"/>
    </source>
</evidence>